<dbReference type="PROSITE" id="PS00012">
    <property type="entry name" value="PHOSPHOPANTETHEINE"/>
    <property type="match status" value="1"/>
</dbReference>
<dbReference type="InterPro" id="IPR042099">
    <property type="entry name" value="ANL_N_sf"/>
</dbReference>
<dbReference type="SUPFAM" id="SSF51735">
    <property type="entry name" value="NAD(P)-binding Rossmann-fold domains"/>
    <property type="match status" value="1"/>
</dbReference>
<dbReference type="PANTHER" id="PTHR43439:SF2">
    <property type="entry name" value="ENZYME, PUTATIVE (JCVI)-RELATED"/>
    <property type="match status" value="1"/>
</dbReference>
<dbReference type="PANTHER" id="PTHR43439">
    <property type="entry name" value="PHENYLACETATE-COENZYME A LIGASE"/>
    <property type="match status" value="1"/>
</dbReference>
<dbReference type="InterPro" id="IPR009081">
    <property type="entry name" value="PP-bd_ACP"/>
</dbReference>
<accession>A0A8K0NML9</accession>
<dbReference type="Gene3D" id="3.40.50.720">
    <property type="entry name" value="NAD(P)-binding Rossmann-like Domain"/>
    <property type="match status" value="1"/>
</dbReference>
<name>A0A8K0NML9_9TREE</name>
<dbReference type="Gene3D" id="3.40.50.12780">
    <property type="entry name" value="N-terminal domain of ligase-like"/>
    <property type="match status" value="1"/>
</dbReference>
<dbReference type="InterPro" id="IPR036736">
    <property type="entry name" value="ACP-like_sf"/>
</dbReference>
<dbReference type="Pfam" id="PF00501">
    <property type="entry name" value="AMP-binding"/>
    <property type="match status" value="1"/>
</dbReference>
<proteinExistence type="predicted"/>
<dbReference type="SMART" id="SM00823">
    <property type="entry name" value="PKS_PP"/>
    <property type="match status" value="1"/>
</dbReference>
<dbReference type="InterPro" id="IPR006162">
    <property type="entry name" value="Ppantetheine_attach_site"/>
</dbReference>
<dbReference type="AlphaFoldDB" id="A0A8K0NML9"/>
<dbReference type="InterPro" id="IPR013120">
    <property type="entry name" value="FAR_NAD-bd"/>
</dbReference>
<dbReference type="Gene3D" id="1.10.1200.10">
    <property type="entry name" value="ACP-like"/>
    <property type="match status" value="1"/>
</dbReference>
<evidence type="ECO:0000256" key="1">
    <source>
        <dbReference type="ARBA" id="ARBA00022450"/>
    </source>
</evidence>
<keyword evidence="2" id="KW-0597">Phosphoprotein</keyword>
<dbReference type="PROSITE" id="PS50075">
    <property type="entry name" value="CARRIER"/>
    <property type="match status" value="1"/>
</dbReference>
<evidence type="ECO:0000313" key="5">
    <source>
        <dbReference type="Proteomes" id="UP000812966"/>
    </source>
</evidence>
<dbReference type="OrthoDB" id="429813at2759"/>
<organism evidence="4 5">
    <name type="scientific">Filobasidium floriforme</name>
    <dbReference type="NCBI Taxonomy" id="5210"/>
    <lineage>
        <taxon>Eukaryota</taxon>
        <taxon>Fungi</taxon>
        <taxon>Dikarya</taxon>
        <taxon>Basidiomycota</taxon>
        <taxon>Agaricomycotina</taxon>
        <taxon>Tremellomycetes</taxon>
        <taxon>Filobasidiales</taxon>
        <taxon>Filobasidiaceae</taxon>
        <taxon>Filobasidium</taxon>
    </lineage>
</organism>
<dbReference type="InterPro" id="IPR020806">
    <property type="entry name" value="PKS_PP-bd"/>
</dbReference>
<sequence length="1044" mass="114363">MHQPQQFHFQSMTEMVEVRAKETPDKEIVSVPDKQFKFTSYTYKDINEGADRLAHYYHDQEGLKVRNVGDVDTRLNTTIIAPSAIDYAIHELAFAKMGHTLLFCSVNNSVAAIAHLLKATTALYMVVHPNYLSNAEEAVQQITSEGGKPPRIVAQAQRQVWRSDEAVEPFPRALTPEQEAPLPVFIVHSSGSTGFPKPIVLSHRASAFNVAGTGFGLEAMTTLPLFHNHGHACFYRAIHSGKKLSLFPTEIPLTTNNIIAAIENARGVKGFYVVPYVLKLLAESPAGIELLKGFDLVTYGGAACPDELGDRLVKENGVKLVEHYGLTEVGQLGTSYRDFENDKDWNYIRFSGPQVKSGVADYLKFIPQSDGGSFEVVVTDGWKGKVRSNTDDGSYATSDLLVAHPTIEGAYKFVGRLDDTLVMVSGEKTNPVPIELTLKGGSPYIAEAIVFGAGKSHIGALILPTELGADLHHRELYAKIAPVIDSANAEAPTHSQLMPEMLIFIPAGTTIPRADKASIIRPKVYKMFEDLIEEKYEKYERGEAALPGEEINRRRLTGEELERYVSGLIQEVAGSTGDLGLEDDLFDYGLNSLQAARIRTTLQRELELNRTILPGNVVFENPSVKLLSGYLEAVATGQSNALRETLDADQMKAMQTLVEKYSHFAEVTSIEKKAPEKLTVVLTGATGSLGAHLLDQLLTLGLVAKVFCLVRAASEKEALQRVDDSLAQRRLAGLRERGHGKVEAYPADLSLPDFGLPSDVLTKIQESVTTVIANAWSVNFTLNVESFEKGNIRAAYNLLNLAITSRCGRPADFFFSSSVSAVAAHAGAINAEVVSVNPADAQGMGYARSKWVTENLVAIAASTRKIRAETFRIGQMVGDTVHGVWNETEAIPLQIKSAQSVGAMPELSESLSWLPVDLAAKSMVEIIIGEQRRPLWHVLNGSKQTTWPTVHKALREAGIDFKVVPPREWMQELRNSSSDLQANPTYKLVDFFGAKYDSEVVTKRAGYSIEETSRASPTIAGMPYVDEAIVGKFISAWKTTGFLQ</sequence>
<feature type="domain" description="Carrier" evidence="3">
    <location>
        <begin position="556"/>
        <end position="635"/>
    </location>
</feature>
<keyword evidence="1" id="KW-0596">Phosphopantetheine</keyword>
<dbReference type="Pfam" id="PF00550">
    <property type="entry name" value="PP-binding"/>
    <property type="match status" value="1"/>
</dbReference>
<dbReference type="InterPro" id="IPR000873">
    <property type="entry name" value="AMP-dep_synth/lig_dom"/>
</dbReference>
<evidence type="ECO:0000259" key="3">
    <source>
        <dbReference type="PROSITE" id="PS50075"/>
    </source>
</evidence>
<dbReference type="Proteomes" id="UP000812966">
    <property type="component" value="Unassembled WGS sequence"/>
</dbReference>
<dbReference type="GO" id="GO:0031177">
    <property type="term" value="F:phosphopantetheine binding"/>
    <property type="evidence" value="ECO:0007669"/>
    <property type="project" value="InterPro"/>
</dbReference>
<dbReference type="PROSITE" id="PS00455">
    <property type="entry name" value="AMP_BINDING"/>
    <property type="match status" value="1"/>
</dbReference>
<dbReference type="InterPro" id="IPR036291">
    <property type="entry name" value="NAD(P)-bd_dom_sf"/>
</dbReference>
<evidence type="ECO:0000256" key="2">
    <source>
        <dbReference type="ARBA" id="ARBA00022553"/>
    </source>
</evidence>
<reference evidence="4" key="1">
    <citation type="submission" date="2020-04" db="EMBL/GenBank/DDBJ databases">
        <title>Analysis of mating type loci in Filobasidium floriforme.</title>
        <authorList>
            <person name="Nowrousian M."/>
        </authorList>
    </citation>
    <scope>NUCLEOTIDE SEQUENCE</scope>
    <source>
        <strain evidence="4">CBS 6242</strain>
    </source>
</reference>
<dbReference type="EMBL" id="JABELV010000083">
    <property type="protein sequence ID" value="KAG7531752.1"/>
    <property type="molecule type" value="Genomic_DNA"/>
</dbReference>
<dbReference type="Pfam" id="PF07993">
    <property type="entry name" value="NAD_binding_4"/>
    <property type="match status" value="1"/>
</dbReference>
<dbReference type="SUPFAM" id="SSF56801">
    <property type="entry name" value="Acetyl-CoA synthetase-like"/>
    <property type="match status" value="1"/>
</dbReference>
<dbReference type="InterPro" id="IPR051414">
    <property type="entry name" value="Adenylate-forming_Reductase"/>
</dbReference>
<gene>
    <name evidence="4" type="ORF">FFLO_04121</name>
</gene>
<evidence type="ECO:0000313" key="4">
    <source>
        <dbReference type="EMBL" id="KAG7531752.1"/>
    </source>
</evidence>
<dbReference type="Pfam" id="PF23562">
    <property type="entry name" value="AMP-binding_C_3"/>
    <property type="match status" value="1"/>
</dbReference>
<comment type="caution">
    <text evidence="4">The sequence shown here is derived from an EMBL/GenBank/DDBJ whole genome shotgun (WGS) entry which is preliminary data.</text>
</comment>
<dbReference type="SUPFAM" id="SSF47336">
    <property type="entry name" value="ACP-like"/>
    <property type="match status" value="1"/>
</dbReference>
<dbReference type="InterPro" id="IPR020845">
    <property type="entry name" value="AMP-binding_CS"/>
</dbReference>
<protein>
    <recommendedName>
        <fullName evidence="3">Carrier domain-containing protein</fullName>
    </recommendedName>
</protein>
<keyword evidence="5" id="KW-1185">Reference proteome</keyword>